<evidence type="ECO:0008006" key="7">
    <source>
        <dbReference type="Google" id="ProtNLM"/>
    </source>
</evidence>
<feature type="repeat" description="TPR" evidence="3">
    <location>
        <begin position="197"/>
        <end position="230"/>
    </location>
</feature>
<name>A0ABU9EBG4_9BACT</name>
<proteinExistence type="predicted"/>
<dbReference type="SMART" id="SM00028">
    <property type="entry name" value="TPR"/>
    <property type="match status" value="4"/>
</dbReference>
<dbReference type="Proteomes" id="UP001484239">
    <property type="component" value="Unassembled WGS sequence"/>
</dbReference>
<evidence type="ECO:0000256" key="4">
    <source>
        <dbReference type="SAM" id="SignalP"/>
    </source>
</evidence>
<dbReference type="RefSeq" id="WP_405276787.1">
    <property type="nucleotide sequence ID" value="NZ_JBBHLI010000009.1"/>
</dbReference>
<dbReference type="Pfam" id="PF13181">
    <property type="entry name" value="TPR_8"/>
    <property type="match status" value="2"/>
</dbReference>
<dbReference type="Gene3D" id="1.25.40.10">
    <property type="entry name" value="Tetratricopeptide repeat domain"/>
    <property type="match status" value="2"/>
</dbReference>
<dbReference type="EMBL" id="JBBHLI010000009">
    <property type="protein sequence ID" value="MEK9502068.1"/>
    <property type="molecule type" value="Genomic_DNA"/>
</dbReference>
<dbReference type="InterPro" id="IPR019734">
    <property type="entry name" value="TPR_rpt"/>
</dbReference>
<evidence type="ECO:0000256" key="3">
    <source>
        <dbReference type="PROSITE-ProRule" id="PRU00339"/>
    </source>
</evidence>
<evidence type="ECO:0000313" key="5">
    <source>
        <dbReference type="EMBL" id="MEK9502068.1"/>
    </source>
</evidence>
<sequence>MLGRLKLAGTALAALIIAPVLTAESASAQARVRVLVPDLFPTEGQDRGWGEDVSEDLRDMINELSTHQPIDRDDIKDQLDEFDMDMDELTCISTIQLAPQINAGVAFCASFRVEGDNRTIYDIEFRDPNSATTFPMEGFTVHKDEKEEAAQRIAASFDELVQTLRTRDFCFDYAQQEDWEASERTCSQVLEVNASDTGARYQLAQTLRQLDRNEEALANVEQIIEIDPYHEDALNLAGYLATQLDQSDKGREYYGRYLEVNPNADAVRRRIAYDMYTAGDAEGAMLLLEDGLEGEGATDLMGDLGSYAMEAARQATPEGMAPGDQLPTEVVALYQKAIDALTGAFEVQGDSMEVGAVRNVVSAYVQIGQTAEGVAFAEEALGVYGDDPALLSVYSTALQRMDRIDDAVQALARIEAIDPEYPDLYARQANLFIAADRRDDALPLMQQAVQRGADPNRMAQLLFSDAYSKGLDSQNPNRNLDYGIEGMEMARSFDLSPELQAQMDFWHGYGLYLKGIAVQEPATLASAQSSLPLFERSLPLLRAGASYAPSVGINPDQIIGNVEQYMEIQNAIIRRGR</sequence>
<dbReference type="PANTHER" id="PTHR44943">
    <property type="entry name" value="CELLULOSE SYNTHASE OPERON PROTEIN C"/>
    <property type="match status" value="1"/>
</dbReference>
<dbReference type="PROSITE" id="PS50005">
    <property type="entry name" value="TPR"/>
    <property type="match status" value="1"/>
</dbReference>
<evidence type="ECO:0000256" key="2">
    <source>
        <dbReference type="ARBA" id="ARBA00022803"/>
    </source>
</evidence>
<dbReference type="InterPro" id="IPR011990">
    <property type="entry name" value="TPR-like_helical_dom_sf"/>
</dbReference>
<evidence type="ECO:0000256" key="1">
    <source>
        <dbReference type="ARBA" id="ARBA00022737"/>
    </source>
</evidence>
<protein>
    <recommendedName>
        <fullName evidence="7">Tetratricopeptide repeat protein</fullName>
    </recommendedName>
</protein>
<comment type="caution">
    <text evidence="5">The sequence shown here is derived from an EMBL/GenBank/DDBJ whole genome shotgun (WGS) entry which is preliminary data.</text>
</comment>
<feature type="chain" id="PRO_5046709778" description="Tetratricopeptide repeat protein" evidence="4">
    <location>
        <begin position="23"/>
        <end position="577"/>
    </location>
</feature>
<reference evidence="5 6" key="1">
    <citation type="submission" date="2024-02" db="EMBL/GenBank/DDBJ databases">
        <title>A novel Gemmatimonadota bacterium.</title>
        <authorList>
            <person name="Du Z.-J."/>
            <person name="Ye Y.-Q."/>
        </authorList>
    </citation>
    <scope>NUCLEOTIDE SEQUENCE [LARGE SCALE GENOMIC DNA]</scope>
    <source>
        <strain evidence="5 6">DH-20</strain>
    </source>
</reference>
<evidence type="ECO:0000313" key="6">
    <source>
        <dbReference type="Proteomes" id="UP001484239"/>
    </source>
</evidence>
<dbReference type="SUPFAM" id="SSF48452">
    <property type="entry name" value="TPR-like"/>
    <property type="match status" value="1"/>
</dbReference>
<organism evidence="5 6">
    <name type="scientific">Gaopeijia maritima</name>
    <dbReference type="NCBI Taxonomy" id="3119007"/>
    <lineage>
        <taxon>Bacteria</taxon>
        <taxon>Pseudomonadati</taxon>
        <taxon>Gemmatimonadota</taxon>
        <taxon>Longimicrobiia</taxon>
        <taxon>Gaopeijiales</taxon>
        <taxon>Gaopeijiaceae</taxon>
        <taxon>Gaopeijia</taxon>
    </lineage>
</organism>
<accession>A0ABU9EBG4</accession>
<keyword evidence="6" id="KW-1185">Reference proteome</keyword>
<keyword evidence="2 3" id="KW-0802">TPR repeat</keyword>
<dbReference type="InterPro" id="IPR051685">
    <property type="entry name" value="Ycf3/AcsC/BcsC/TPR_MFPF"/>
</dbReference>
<dbReference type="PANTHER" id="PTHR44943:SF4">
    <property type="entry name" value="TPR REPEAT-CONTAINING PROTEIN MJ0798"/>
    <property type="match status" value="1"/>
</dbReference>
<feature type="signal peptide" evidence="4">
    <location>
        <begin position="1"/>
        <end position="22"/>
    </location>
</feature>
<keyword evidence="1" id="KW-0677">Repeat</keyword>
<keyword evidence="4" id="KW-0732">Signal</keyword>
<gene>
    <name evidence="5" type="ORF">WI372_13830</name>
</gene>